<reference evidence="2" key="1">
    <citation type="journal article" date="2019" name="Int. J. Syst. Evol. Microbiol.">
        <title>The Global Catalogue of Microorganisms (GCM) 10K type strain sequencing project: providing services to taxonomists for standard genome sequencing and annotation.</title>
        <authorList>
            <consortium name="The Broad Institute Genomics Platform"/>
            <consortium name="The Broad Institute Genome Sequencing Center for Infectious Disease"/>
            <person name="Wu L."/>
            <person name="Ma J."/>
        </authorList>
    </citation>
    <scope>NUCLEOTIDE SEQUENCE [LARGE SCALE GENOMIC DNA]</scope>
    <source>
        <strain evidence="2">KCTC 42255</strain>
    </source>
</reference>
<dbReference type="EMBL" id="JBHULZ010000041">
    <property type="protein sequence ID" value="MFD2698554.1"/>
    <property type="molecule type" value="Genomic_DNA"/>
</dbReference>
<dbReference type="InterPro" id="IPR036188">
    <property type="entry name" value="FAD/NAD-bd_sf"/>
</dbReference>
<dbReference type="SUPFAM" id="SSF51905">
    <property type="entry name" value="FAD/NAD(P)-binding domain"/>
    <property type="match status" value="1"/>
</dbReference>
<evidence type="ECO:0000313" key="1">
    <source>
        <dbReference type="EMBL" id="MFD2698554.1"/>
    </source>
</evidence>
<proteinExistence type="predicted"/>
<dbReference type="Pfam" id="PF05834">
    <property type="entry name" value="Lycopene_cycl"/>
    <property type="match status" value="1"/>
</dbReference>
<evidence type="ECO:0000313" key="2">
    <source>
        <dbReference type="Proteomes" id="UP001597357"/>
    </source>
</evidence>
<accession>A0ABW5SGZ2</accession>
<name>A0ABW5SGZ2_9FLAO</name>
<dbReference type="RefSeq" id="WP_379048274.1">
    <property type="nucleotide sequence ID" value="NZ_JBHULZ010000041.1"/>
</dbReference>
<gene>
    <name evidence="1" type="ORF">ACFSQ0_11175</name>
</gene>
<dbReference type="Gene3D" id="3.50.50.60">
    <property type="entry name" value="FAD/NAD(P)-binding domain"/>
    <property type="match status" value="1"/>
</dbReference>
<comment type="caution">
    <text evidence="1">The sequence shown here is derived from an EMBL/GenBank/DDBJ whole genome shotgun (WGS) entry which is preliminary data.</text>
</comment>
<protein>
    <submittedName>
        <fullName evidence="1">Lycopene cyclase family protein</fullName>
    </submittedName>
</protein>
<sequence>MLNTGFHYVIVGAGCAGLQLALALAEETQATNKKIALIDKRRPRENDKTWSFWEAGVGKWDSILSSSYSYAFFKAPNTKLKLKLTPYTYKSLNAADFYNYSFEKLKAYPHVIFIEEEVVGIQENRKKAIVTTALCSYHCSHVFDSRIPAAFYNQNRYLKIQQHFKGIRVKTKNPVFNTQAFTMMDYRLSYPNSTSFMYVLPYSPNEALIEFTFFSPFTVKESVYDQYNKDYLKNYLNTTDFEILETETGNIPMSNYPFHKHHTSRITKIGTGGGWVKPSSGYSFKNTEKKVKHIIKNIQKDRFPSYGLYSKKYNFYDTIFLKVLHDNNHLGPWLFTQFYTKNSVPTMFRFLDEESRFKEEFKIMRSLFSWAFIKAFFQTRF</sequence>
<keyword evidence="2" id="KW-1185">Reference proteome</keyword>
<dbReference type="Proteomes" id="UP001597357">
    <property type="component" value="Unassembled WGS sequence"/>
</dbReference>
<organism evidence="1 2">
    <name type="scientific">Mesonia sediminis</name>
    <dbReference type="NCBI Taxonomy" id="1703946"/>
    <lineage>
        <taxon>Bacteria</taxon>
        <taxon>Pseudomonadati</taxon>
        <taxon>Bacteroidota</taxon>
        <taxon>Flavobacteriia</taxon>
        <taxon>Flavobacteriales</taxon>
        <taxon>Flavobacteriaceae</taxon>
        <taxon>Mesonia</taxon>
    </lineage>
</organism>